<feature type="transmembrane region" description="Helical" evidence="9">
    <location>
        <begin position="92"/>
        <end position="115"/>
    </location>
</feature>
<dbReference type="SUPFAM" id="SSF81324">
    <property type="entry name" value="Voltage-gated potassium channels"/>
    <property type="match status" value="1"/>
</dbReference>
<dbReference type="InterPro" id="IPR003280">
    <property type="entry name" value="2pore_dom_K_chnl"/>
</dbReference>
<name>A0A915PNV9_9BILA</name>
<protein>
    <submittedName>
        <fullName evidence="12">Potassium channel domain-containing protein</fullName>
    </submittedName>
</protein>
<dbReference type="Gene3D" id="1.10.287.70">
    <property type="match status" value="1"/>
</dbReference>
<dbReference type="InterPro" id="IPR013099">
    <property type="entry name" value="K_chnl_dom"/>
</dbReference>
<feature type="domain" description="Potassium channel" evidence="10">
    <location>
        <begin position="100"/>
        <end position="174"/>
    </location>
</feature>
<keyword evidence="7" id="KW-0407">Ion channel</keyword>
<dbReference type="GO" id="GO:0005886">
    <property type="term" value="C:plasma membrane"/>
    <property type="evidence" value="ECO:0007669"/>
    <property type="project" value="TreeGrafter"/>
</dbReference>
<keyword evidence="5" id="KW-0406">Ion transport</keyword>
<dbReference type="PANTHER" id="PTHR11003">
    <property type="entry name" value="POTASSIUM CHANNEL, SUBFAMILY K"/>
    <property type="match status" value="1"/>
</dbReference>
<feature type="region of interest" description="Disordered" evidence="8">
    <location>
        <begin position="516"/>
        <end position="546"/>
    </location>
</feature>
<reference evidence="12" key="1">
    <citation type="submission" date="2022-11" db="UniProtKB">
        <authorList>
            <consortium name="WormBaseParasite"/>
        </authorList>
    </citation>
    <scope>IDENTIFICATION</scope>
</reference>
<evidence type="ECO:0000256" key="4">
    <source>
        <dbReference type="ARBA" id="ARBA00022989"/>
    </source>
</evidence>
<evidence type="ECO:0000256" key="5">
    <source>
        <dbReference type="ARBA" id="ARBA00023065"/>
    </source>
</evidence>
<feature type="transmembrane region" description="Helical" evidence="9">
    <location>
        <begin position="147"/>
        <end position="169"/>
    </location>
</feature>
<sequence length="546" mass="61834">MHFTSRICSIFGRTVYKTSIQQSNIDLGQVENGILIGAGKNNIENRNENYDNHSGKPKFEIGDEVIEDSIKDEEAMLNYDSTMLTNNTPPRIPVFLAIGITFSWIFLCAGLFKIWERDWTYAESCYFMFISLSTIGLGDLSVRRRDLMIMCFVFVIIGLAMVSMCINVIQRALEDFCVKVFLKLFLEYQSKLNQGNGAAGASVGMMQMWDNNKKAKYLMQFLSKNKRTSVLAKAQKDAEAHGIEIPPLFSDIDEESGMPKLLTKDADESMLTVALEEIHQVEEAKQNTPAISQIELSLPKTVFYDVDVQTCLLAFDDKAEQTTTVAVLDTAIVTDPLTNEMVEKATQCHELALVHSIAQTESVEMKDSECVTIIPEYITRNVQTEGVQVIEQEIQTHLFDVLEAVTQTEAFIYSAHCIQTSLAETTENEMQTDPVIHEELKGRSRISKVRKRLQEAFGQRRESTCRSVTGEDEFSEGDEENESSEDTSNLDWDPIDGMHAEKQRRVRDLKEFFETSRKRGSVRRRSQFRSSAPPSQADAINFKINN</sequence>
<keyword evidence="4 9" id="KW-1133">Transmembrane helix</keyword>
<keyword evidence="11" id="KW-1185">Reference proteome</keyword>
<evidence type="ECO:0000256" key="8">
    <source>
        <dbReference type="SAM" id="MobiDB-lite"/>
    </source>
</evidence>
<evidence type="ECO:0000313" key="11">
    <source>
        <dbReference type="Proteomes" id="UP000887581"/>
    </source>
</evidence>
<evidence type="ECO:0000256" key="1">
    <source>
        <dbReference type="ARBA" id="ARBA00004141"/>
    </source>
</evidence>
<keyword evidence="6 9" id="KW-0472">Membrane</keyword>
<feature type="compositionally biased region" description="Basic residues" evidence="8">
    <location>
        <begin position="518"/>
        <end position="527"/>
    </location>
</feature>
<dbReference type="GO" id="GO:0022841">
    <property type="term" value="F:potassium ion leak channel activity"/>
    <property type="evidence" value="ECO:0007669"/>
    <property type="project" value="TreeGrafter"/>
</dbReference>
<dbReference type="Proteomes" id="UP000887581">
    <property type="component" value="Unplaced"/>
</dbReference>
<dbReference type="WBParaSite" id="sdigi.contig176.g5679.t1">
    <property type="protein sequence ID" value="sdigi.contig176.g5679.t1"/>
    <property type="gene ID" value="sdigi.contig176.g5679"/>
</dbReference>
<evidence type="ECO:0000256" key="6">
    <source>
        <dbReference type="ARBA" id="ARBA00023136"/>
    </source>
</evidence>
<keyword evidence="3 9" id="KW-0812">Transmembrane</keyword>
<evidence type="ECO:0000256" key="9">
    <source>
        <dbReference type="SAM" id="Phobius"/>
    </source>
</evidence>
<evidence type="ECO:0000259" key="10">
    <source>
        <dbReference type="Pfam" id="PF07885"/>
    </source>
</evidence>
<evidence type="ECO:0000256" key="2">
    <source>
        <dbReference type="ARBA" id="ARBA00022448"/>
    </source>
</evidence>
<dbReference type="Pfam" id="PF07885">
    <property type="entry name" value="Ion_trans_2"/>
    <property type="match status" value="1"/>
</dbReference>
<organism evidence="11 12">
    <name type="scientific">Setaria digitata</name>
    <dbReference type="NCBI Taxonomy" id="48799"/>
    <lineage>
        <taxon>Eukaryota</taxon>
        <taxon>Metazoa</taxon>
        <taxon>Ecdysozoa</taxon>
        <taxon>Nematoda</taxon>
        <taxon>Chromadorea</taxon>
        <taxon>Rhabditida</taxon>
        <taxon>Spirurina</taxon>
        <taxon>Spiruromorpha</taxon>
        <taxon>Filarioidea</taxon>
        <taxon>Setariidae</taxon>
        <taxon>Setaria</taxon>
    </lineage>
</organism>
<dbReference type="GO" id="GO:0030322">
    <property type="term" value="P:stabilization of membrane potential"/>
    <property type="evidence" value="ECO:0007669"/>
    <property type="project" value="TreeGrafter"/>
</dbReference>
<feature type="compositionally biased region" description="Acidic residues" evidence="8">
    <location>
        <begin position="470"/>
        <end position="485"/>
    </location>
</feature>
<dbReference type="AlphaFoldDB" id="A0A915PNV9"/>
<evidence type="ECO:0000313" key="12">
    <source>
        <dbReference type="WBParaSite" id="sdigi.contig176.g5679.t1"/>
    </source>
</evidence>
<evidence type="ECO:0000256" key="3">
    <source>
        <dbReference type="ARBA" id="ARBA00022692"/>
    </source>
</evidence>
<proteinExistence type="predicted"/>
<comment type="subcellular location">
    <subcellularLocation>
        <location evidence="1">Membrane</location>
        <topology evidence="1">Multi-pass membrane protein</topology>
    </subcellularLocation>
</comment>
<dbReference type="GO" id="GO:0015271">
    <property type="term" value="F:outward rectifier potassium channel activity"/>
    <property type="evidence" value="ECO:0007669"/>
    <property type="project" value="TreeGrafter"/>
</dbReference>
<evidence type="ECO:0000256" key="7">
    <source>
        <dbReference type="ARBA" id="ARBA00023303"/>
    </source>
</evidence>
<dbReference type="PANTHER" id="PTHR11003:SF312">
    <property type="entry name" value="POTASSIUM CHANNEL DOMAIN-CONTAINING PROTEIN"/>
    <property type="match status" value="1"/>
</dbReference>
<keyword evidence="2" id="KW-0813">Transport</keyword>
<accession>A0A915PNV9</accession>
<feature type="region of interest" description="Disordered" evidence="8">
    <location>
        <begin position="460"/>
        <end position="503"/>
    </location>
</feature>
<feature type="transmembrane region" description="Helical" evidence="9">
    <location>
        <begin position="121"/>
        <end position="140"/>
    </location>
</feature>